<accession>A0A5K7ZTQ4</accession>
<dbReference type="Gene3D" id="1.10.1750.10">
    <property type="match status" value="1"/>
</dbReference>
<sequence>MDRKYMLRDFQWLVERVTGLFGLTSKELLTGGKQRKTVTARSVLCYWATRELGMSAVAISKRLNIAASTASESAARGLRIVEEQGFKLSDEVI</sequence>
<dbReference type="Proteomes" id="UP000425960">
    <property type="component" value="Chromosome"/>
</dbReference>
<dbReference type="AlphaFoldDB" id="A0A5K7ZTQ4"/>
<dbReference type="InterPro" id="IPR010921">
    <property type="entry name" value="Trp_repressor/repl_initiator"/>
</dbReference>
<evidence type="ECO:0000313" key="2">
    <source>
        <dbReference type="EMBL" id="BBO83564.1"/>
    </source>
</evidence>
<dbReference type="InterPro" id="IPR013159">
    <property type="entry name" value="DnaA_C"/>
</dbReference>
<dbReference type="GO" id="GO:0043565">
    <property type="term" value="F:sequence-specific DNA binding"/>
    <property type="evidence" value="ECO:0007669"/>
    <property type="project" value="InterPro"/>
</dbReference>
<gene>
    <name evidence="2" type="ORF">DSCO28_41300</name>
</gene>
<dbReference type="GO" id="GO:0006270">
    <property type="term" value="P:DNA replication initiation"/>
    <property type="evidence" value="ECO:0007669"/>
    <property type="project" value="InterPro"/>
</dbReference>
<dbReference type="GO" id="GO:0005524">
    <property type="term" value="F:ATP binding"/>
    <property type="evidence" value="ECO:0007669"/>
    <property type="project" value="InterPro"/>
</dbReference>
<evidence type="ECO:0000313" key="3">
    <source>
        <dbReference type="Proteomes" id="UP000425960"/>
    </source>
</evidence>
<feature type="domain" description="Chromosomal replication initiator DnaA C-terminal" evidence="1">
    <location>
        <begin position="9"/>
        <end position="77"/>
    </location>
</feature>
<dbReference type="SMART" id="SM00760">
    <property type="entry name" value="Bac_DnaA_C"/>
    <property type="match status" value="1"/>
</dbReference>
<dbReference type="SUPFAM" id="SSF48295">
    <property type="entry name" value="TrpR-like"/>
    <property type="match status" value="1"/>
</dbReference>
<organism evidence="2 3">
    <name type="scientific">Desulfosarcina ovata subsp. sediminis</name>
    <dbReference type="NCBI Taxonomy" id="885957"/>
    <lineage>
        <taxon>Bacteria</taxon>
        <taxon>Pseudomonadati</taxon>
        <taxon>Thermodesulfobacteriota</taxon>
        <taxon>Desulfobacteria</taxon>
        <taxon>Desulfobacterales</taxon>
        <taxon>Desulfosarcinaceae</taxon>
        <taxon>Desulfosarcina</taxon>
    </lineage>
</organism>
<dbReference type="EMBL" id="AP021876">
    <property type="protein sequence ID" value="BBO83564.1"/>
    <property type="molecule type" value="Genomic_DNA"/>
</dbReference>
<dbReference type="KEGG" id="dov:DSCO28_41300"/>
<protein>
    <recommendedName>
        <fullName evidence="1">Chromosomal replication initiator DnaA C-terminal domain-containing protein</fullName>
    </recommendedName>
</protein>
<proteinExistence type="predicted"/>
<evidence type="ECO:0000259" key="1">
    <source>
        <dbReference type="SMART" id="SM00760"/>
    </source>
</evidence>
<dbReference type="RefSeq" id="WP_155323740.1">
    <property type="nucleotide sequence ID" value="NZ_AP021876.1"/>
</dbReference>
<dbReference type="GO" id="GO:0006275">
    <property type="term" value="P:regulation of DNA replication"/>
    <property type="evidence" value="ECO:0007669"/>
    <property type="project" value="InterPro"/>
</dbReference>
<reference evidence="2 3" key="1">
    <citation type="submission" date="2019-11" db="EMBL/GenBank/DDBJ databases">
        <title>Comparative genomics of hydrocarbon-degrading Desulfosarcina strains.</title>
        <authorList>
            <person name="Watanabe M."/>
            <person name="Kojima H."/>
            <person name="Fukui M."/>
        </authorList>
    </citation>
    <scope>NUCLEOTIDE SEQUENCE [LARGE SCALE GENOMIC DNA]</scope>
    <source>
        <strain evidence="2 3">28bB2T</strain>
    </source>
</reference>
<name>A0A5K7ZTQ4_9BACT</name>